<dbReference type="GO" id="GO:0016460">
    <property type="term" value="C:myosin II complex"/>
    <property type="evidence" value="ECO:0007669"/>
    <property type="project" value="TreeGrafter"/>
</dbReference>
<dbReference type="FunFam" id="1.10.238.10:FF:000003">
    <property type="entry name" value="Calmodulin A"/>
    <property type="match status" value="1"/>
</dbReference>
<protein>
    <recommendedName>
        <fullName evidence="1">Calmodulin</fullName>
    </recommendedName>
</protein>
<evidence type="ECO:0000256" key="2">
    <source>
        <dbReference type="ARBA" id="ARBA00022737"/>
    </source>
</evidence>
<comment type="caution">
    <text evidence="4">The sequence shown here is derived from an EMBL/GenBank/DDBJ whole genome shotgun (WGS) entry which is preliminary data.</text>
</comment>
<dbReference type="PANTHER" id="PTHR23048">
    <property type="entry name" value="MYOSIN LIGHT CHAIN 1, 3"/>
    <property type="match status" value="1"/>
</dbReference>
<gene>
    <name evidence="4" type="ORF">EG328_006609</name>
</gene>
<sequence length="256" mass="29369">MPNPLHMSSINFIVRVYRFAPKRRAAAPTAAPKPRLTKLAKENNISNDQEAEIRDAFGLFAVTGIKGYAKEKEGVIKSEDVRRCLVALGVNVKNSDLPDILETLDPEETGYVPYGPFLSLAAIHLHHNDDEDEDQSEEVQEAYYLFTDNREGPITLAHLRRIARLLKEDISDDTLRDMLVEANGEGKEGWRRGVDIEAFEDERELHDHYTAFPVIKATGWNLRWEWHTFWYNVRGKATIIHLMKERNIKPISSCAW</sequence>
<dbReference type="InterPro" id="IPR050230">
    <property type="entry name" value="CALM/Myosin/TropC-like"/>
</dbReference>
<accession>A0A8H3UI14</accession>
<dbReference type="InterPro" id="IPR011992">
    <property type="entry name" value="EF-hand-dom_pair"/>
</dbReference>
<evidence type="ECO:0000313" key="5">
    <source>
        <dbReference type="Proteomes" id="UP000447873"/>
    </source>
</evidence>
<dbReference type="PANTHER" id="PTHR23048:SF59">
    <property type="entry name" value="EF-HAND SUPERFAMILY PROTEIN"/>
    <property type="match status" value="1"/>
</dbReference>
<reference evidence="4 5" key="1">
    <citation type="submission" date="2018-12" db="EMBL/GenBank/DDBJ databases">
        <title>Venturia inaequalis Genome Resource.</title>
        <authorList>
            <person name="Lichtner F.J."/>
        </authorList>
    </citation>
    <scope>NUCLEOTIDE SEQUENCE [LARGE SCALE GENOMIC DNA]</scope>
    <source>
        <strain evidence="4 5">120213</strain>
    </source>
</reference>
<proteinExistence type="predicted"/>
<organism evidence="4 5">
    <name type="scientific">Venturia inaequalis</name>
    <name type="common">Apple scab fungus</name>
    <dbReference type="NCBI Taxonomy" id="5025"/>
    <lineage>
        <taxon>Eukaryota</taxon>
        <taxon>Fungi</taxon>
        <taxon>Dikarya</taxon>
        <taxon>Ascomycota</taxon>
        <taxon>Pezizomycotina</taxon>
        <taxon>Dothideomycetes</taxon>
        <taxon>Pleosporomycetidae</taxon>
        <taxon>Venturiales</taxon>
        <taxon>Venturiaceae</taxon>
        <taxon>Venturia</taxon>
    </lineage>
</organism>
<evidence type="ECO:0000313" key="4">
    <source>
        <dbReference type="EMBL" id="KAE9969928.1"/>
    </source>
</evidence>
<name>A0A8H3UI14_VENIN</name>
<dbReference type="SUPFAM" id="SSF47473">
    <property type="entry name" value="EF-hand"/>
    <property type="match status" value="1"/>
</dbReference>
<keyword evidence="2" id="KW-0677">Repeat</keyword>
<dbReference type="Proteomes" id="UP000447873">
    <property type="component" value="Unassembled WGS sequence"/>
</dbReference>
<evidence type="ECO:0000256" key="3">
    <source>
        <dbReference type="ARBA" id="ARBA00022837"/>
    </source>
</evidence>
<dbReference type="AlphaFoldDB" id="A0A8H3UI14"/>
<dbReference type="Gene3D" id="1.10.238.10">
    <property type="entry name" value="EF-hand"/>
    <property type="match status" value="2"/>
</dbReference>
<evidence type="ECO:0000256" key="1">
    <source>
        <dbReference type="ARBA" id="ARBA00020786"/>
    </source>
</evidence>
<dbReference type="EMBL" id="WNWS01000350">
    <property type="protein sequence ID" value="KAE9969928.1"/>
    <property type="molecule type" value="Genomic_DNA"/>
</dbReference>
<keyword evidence="3" id="KW-0106">Calcium</keyword>